<keyword evidence="3" id="KW-1185">Reference proteome</keyword>
<protein>
    <submittedName>
        <fullName evidence="2">Uncharacterized protein</fullName>
    </submittedName>
</protein>
<sequence length="230" mass="24133">MDCKEGKSSLSRMCMVLWELKSFGASTCLQVGHTWQSSSAAMLVGICQAFFLFLFFFPPPAPDCFSSARLSPWALRSSCCLPVSGRRTSSSLKMRLKSSPSRSLQLPWYWTADITLWEPRRGRGGGGGGGRRAPGRRCSTPWGVWGHESHSQRRSVGTPSVLEGRSSHGLTAGAAGSTTLLFRGIPVNPGGGLGAEIPRPGGGGGMTEAGAGAGAGAEAFSGKEDLKPEG</sequence>
<name>A0A4Z2FRI7_9TELE</name>
<accession>A0A4Z2FRI7</accession>
<dbReference type="EMBL" id="SRLO01000946">
    <property type="protein sequence ID" value="TNN43768.1"/>
    <property type="molecule type" value="Genomic_DNA"/>
</dbReference>
<organism evidence="2 3">
    <name type="scientific">Liparis tanakae</name>
    <name type="common">Tanaka's snailfish</name>
    <dbReference type="NCBI Taxonomy" id="230148"/>
    <lineage>
        <taxon>Eukaryota</taxon>
        <taxon>Metazoa</taxon>
        <taxon>Chordata</taxon>
        <taxon>Craniata</taxon>
        <taxon>Vertebrata</taxon>
        <taxon>Euteleostomi</taxon>
        <taxon>Actinopterygii</taxon>
        <taxon>Neopterygii</taxon>
        <taxon>Teleostei</taxon>
        <taxon>Neoteleostei</taxon>
        <taxon>Acanthomorphata</taxon>
        <taxon>Eupercaria</taxon>
        <taxon>Perciformes</taxon>
        <taxon>Cottioidei</taxon>
        <taxon>Cottales</taxon>
        <taxon>Liparidae</taxon>
        <taxon>Liparis</taxon>
    </lineage>
</organism>
<feature type="region of interest" description="Disordered" evidence="1">
    <location>
        <begin position="193"/>
        <end position="230"/>
    </location>
</feature>
<evidence type="ECO:0000313" key="3">
    <source>
        <dbReference type="Proteomes" id="UP000314294"/>
    </source>
</evidence>
<dbReference type="Proteomes" id="UP000314294">
    <property type="component" value="Unassembled WGS sequence"/>
</dbReference>
<evidence type="ECO:0000256" key="1">
    <source>
        <dbReference type="SAM" id="MobiDB-lite"/>
    </source>
</evidence>
<evidence type="ECO:0000313" key="2">
    <source>
        <dbReference type="EMBL" id="TNN43768.1"/>
    </source>
</evidence>
<feature type="region of interest" description="Disordered" evidence="1">
    <location>
        <begin position="142"/>
        <end position="166"/>
    </location>
</feature>
<feature type="compositionally biased region" description="Basic and acidic residues" evidence="1">
    <location>
        <begin position="221"/>
        <end position="230"/>
    </location>
</feature>
<feature type="compositionally biased region" description="Gly residues" evidence="1">
    <location>
        <begin position="193"/>
        <end position="215"/>
    </location>
</feature>
<gene>
    <name evidence="2" type="ORF">EYF80_046039</name>
</gene>
<dbReference type="OrthoDB" id="10591994at2759"/>
<proteinExistence type="predicted"/>
<dbReference type="AlphaFoldDB" id="A0A4Z2FRI7"/>
<reference evidence="2 3" key="1">
    <citation type="submission" date="2019-03" db="EMBL/GenBank/DDBJ databases">
        <title>First draft genome of Liparis tanakae, snailfish: a comprehensive survey of snailfish specific genes.</title>
        <authorList>
            <person name="Kim W."/>
            <person name="Song I."/>
            <person name="Jeong J.-H."/>
            <person name="Kim D."/>
            <person name="Kim S."/>
            <person name="Ryu S."/>
            <person name="Song J.Y."/>
            <person name="Lee S.K."/>
        </authorList>
    </citation>
    <scope>NUCLEOTIDE SEQUENCE [LARGE SCALE GENOMIC DNA]</scope>
    <source>
        <tissue evidence="2">Muscle</tissue>
    </source>
</reference>
<comment type="caution">
    <text evidence="2">The sequence shown here is derived from an EMBL/GenBank/DDBJ whole genome shotgun (WGS) entry which is preliminary data.</text>
</comment>